<protein>
    <recommendedName>
        <fullName evidence="4">Lipoprotein</fullName>
    </recommendedName>
</protein>
<evidence type="ECO:0000313" key="2">
    <source>
        <dbReference type="EMBL" id="QJD98524.1"/>
    </source>
</evidence>
<dbReference type="Proteomes" id="UP000503278">
    <property type="component" value="Plasmid unnamed1"/>
</dbReference>
<reference evidence="2 3" key="1">
    <citation type="submission" date="2020-04" db="EMBL/GenBank/DDBJ databases">
        <title>Genome sequencing of novel species.</title>
        <authorList>
            <person name="Heo J."/>
            <person name="Kim S.-J."/>
            <person name="Kim J.-S."/>
            <person name="Hong S.-B."/>
            <person name="Kwon S.-W."/>
        </authorList>
    </citation>
    <scope>NUCLEOTIDE SEQUENCE [LARGE SCALE GENOMIC DNA]</scope>
    <source>
        <strain evidence="2 3">F39-2</strain>
        <plasmid evidence="2 3">unnamed1</plasmid>
    </source>
</reference>
<proteinExistence type="predicted"/>
<accession>A0A7L5E9H2</accession>
<dbReference type="PROSITE" id="PS51257">
    <property type="entry name" value="PROKAR_LIPOPROTEIN"/>
    <property type="match status" value="1"/>
</dbReference>
<dbReference type="EMBL" id="CP051683">
    <property type="protein sequence ID" value="QJD98524.1"/>
    <property type="molecule type" value="Genomic_DNA"/>
</dbReference>
<gene>
    <name evidence="2" type="ORF">HH214_21445</name>
</gene>
<sequence>MKTSIIALLSGLVILASCSNNQKTGEAKTSDTVSTVDTIKQTDTVKKDTVAAQATKKKQSEEDRDMEIMNNILKKKKKIQ</sequence>
<keyword evidence="1" id="KW-0732">Signal</keyword>
<evidence type="ECO:0000256" key="1">
    <source>
        <dbReference type="SAM" id="SignalP"/>
    </source>
</evidence>
<name>A0A7L5E9H2_9SPHI</name>
<evidence type="ECO:0008006" key="4">
    <source>
        <dbReference type="Google" id="ProtNLM"/>
    </source>
</evidence>
<dbReference type="AlphaFoldDB" id="A0A7L5E9H2"/>
<keyword evidence="2" id="KW-0614">Plasmid</keyword>
<dbReference type="RefSeq" id="WP_169611262.1">
    <property type="nucleotide sequence ID" value="NZ_CP051683.1"/>
</dbReference>
<dbReference type="KEGG" id="mrob:HH214_21445"/>
<geneLocation type="plasmid" evidence="2 3">
    <name>unnamed1</name>
</geneLocation>
<keyword evidence="3" id="KW-1185">Reference proteome</keyword>
<organism evidence="2 3">
    <name type="scientific">Mucilaginibacter robiniae</name>
    <dbReference type="NCBI Taxonomy" id="2728022"/>
    <lineage>
        <taxon>Bacteria</taxon>
        <taxon>Pseudomonadati</taxon>
        <taxon>Bacteroidota</taxon>
        <taxon>Sphingobacteriia</taxon>
        <taxon>Sphingobacteriales</taxon>
        <taxon>Sphingobacteriaceae</taxon>
        <taxon>Mucilaginibacter</taxon>
    </lineage>
</organism>
<feature type="chain" id="PRO_5029850572" description="Lipoprotein" evidence="1">
    <location>
        <begin position="23"/>
        <end position="80"/>
    </location>
</feature>
<feature type="signal peptide" evidence="1">
    <location>
        <begin position="1"/>
        <end position="22"/>
    </location>
</feature>
<evidence type="ECO:0000313" key="3">
    <source>
        <dbReference type="Proteomes" id="UP000503278"/>
    </source>
</evidence>